<dbReference type="GeneID" id="63769170"/>
<name>A0A1L9T0A8_9EURO</name>
<gene>
    <name evidence="1" type="ORF">ASPSYDRAFT_95264</name>
</gene>
<reference evidence="2" key="1">
    <citation type="journal article" date="2017" name="Genome Biol.">
        <title>Comparative genomics reveals high biological diversity and specific adaptations in the industrially and medically important fungal genus Aspergillus.</title>
        <authorList>
            <person name="de Vries R.P."/>
            <person name="Riley R."/>
            <person name="Wiebenga A."/>
            <person name="Aguilar-Osorio G."/>
            <person name="Amillis S."/>
            <person name="Uchima C.A."/>
            <person name="Anderluh G."/>
            <person name="Asadollahi M."/>
            <person name="Askin M."/>
            <person name="Barry K."/>
            <person name="Battaglia E."/>
            <person name="Bayram O."/>
            <person name="Benocci T."/>
            <person name="Braus-Stromeyer S.A."/>
            <person name="Caldana C."/>
            <person name="Canovas D."/>
            <person name="Cerqueira G.C."/>
            <person name="Chen F."/>
            <person name="Chen W."/>
            <person name="Choi C."/>
            <person name="Clum A."/>
            <person name="Dos Santos R.A."/>
            <person name="Damasio A.R."/>
            <person name="Diallinas G."/>
            <person name="Emri T."/>
            <person name="Fekete E."/>
            <person name="Flipphi M."/>
            <person name="Freyberg S."/>
            <person name="Gallo A."/>
            <person name="Gournas C."/>
            <person name="Habgood R."/>
            <person name="Hainaut M."/>
            <person name="Harispe M.L."/>
            <person name="Henrissat B."/>
            <person name="Hilden K.S."/>
            <person name="Hope R."/>
            <person name="Hossain A."/>
            <person name="Karabika E."/>
            <person name="Karaffa L."/>
            <person name="Karanyi Z."/>
            <person name="Krasevec N."/>
            <person name="Kuo A."/>
            <person name="Kusch H."/>
            <person name="LaButti K."/>
            <person name="Lagendijk E.L."/>
            <person name="Lapidus A."/>
            <person name="Levasseur A."/>
            <person name="Lindquist E."/>
            <person name="Lipzen A."/>
            <person name="Logrieco A.F."/>
            <person name="MacCabe A."/>
            <person name="Maekelae M.R."/>
            <person name="Malavazi I."/>
            <person name="Melin P."/>
            <person name="Meyer V."/>
            <person name="Mielnichuk N."/>
            <person name="Miskei M."/>
            <person name="Molnar A.P."/>
            <person name="Mule G."/>
            <person name="Ngan C.Y."/>
            <person name="Orejas M."/>
            <person name="Orosz E."/>
            <person name="Ouedraogo J.P."/>
            <person name="Overkamp K.M."/>
            <person name="Park H.-S."/>
            <person name="Perrone G."/>
            <person name="Piumi F."/>
            <person name="Punt P.J."/>
            <person name="Ram A.F."/>
            <person name="Ramon A."/>
            <person name="Rauscher S."/>
            <person name="Record E."/>
            <person name="Riano-Pachon D.M."/>
            <person name="Robert V."/>
            <person name="Roehrig J."/>
            <person name="Ruller R."/>
            <person name="Salamov A."/>
            <person name="Salih N.S."/>
            <person name="Samson R.A."/>
            <person name="Sandor E."/>
            <person name="Sanguinetti M."/>
            <person name="Schuetze T."/>
            <person name="Sepcic K."/>
            <person name="Shelest E."/>
            <person name="Sherlock G."/>
            <person name="Sophianopoulou V."/>
            <person name="Squina F.M."/>
            <person name="Sun H."/>
            <person name="Susca A."/>
            <person name="Todd R.B."/>
            <person name="Tsang A."/>
            <person name="Unkles S.E."/>
            <person name="van de Wiele N."/>
            <person name="van Rossen-Uffink D."/>
            <person name="Oliveira J.V."/>
            <person name="Vesth T.C."/>
            <person name="Visser J."/>
            <person name="Yu J.-H."/>
            <person name="Zhou M."/>
            <person name="Andersen M.R."/>
            <person name="Archer D.B."/>
            <person name="Baker S.E."/>
            <person name="Benoit I."/>
            <person name="Brakhage A.A."/>
            <person name="Braus G.H."/>
            <person name="Fischer R."/>
            <person name="Frisvad J.C."/>
            <person name="Goldman G.H."/>
            <person name="Houbraken J."/>
            <person name="Oakley B."/>
            <person name="Pocsi I."/>
            <person name="Scazzocchio C."/>
            <person name="Seiboth B."/>
            <person name="vanKuyk P.A."/>
            <person name="Wortman J."/>
            <person name="Dyer P.S."/>
            <person name="Grigoriev I.V."/>
        </authorList>
    </citation>
    <scope>NUCLEOTIDE SEQUENCE [LARGE SCALE GENOMIC DNA]</scope>
    <source>
        <strain evidence="2">CBS 593.65</strain>
    </source>
</reference>
<dbReference type="Proteomes" id="UP000184356">
    <property type="component" value="Unassembled WGS sequence"/>
</dbReference>
<organism evidence="1 2">
    <name type="scientific">Aspergillus sydowii CBS 593.65</name>
    <dbReference type="NCBI Taxonomy" id="1036612"/>
    <lineage>
        <taxon>Eukaryota</taxon>
        <taxon>Fungi</taxon>
        <taxon>Dikarya</taxon>
        <taxon>Ascomycota</taxon>
        <taxon>Pezizomycotina</taxon>
        <taxon>Eurotiomycetes</taxon>
        <taxon>Eurotiomycetidae</taxon>
        <taxon>Eurotiales</taxon>
        <taxon>Aspergillaceae</taxon>
        <taxon>Aspergillus</taxon>
        <taxon>Aspergillus subgen. Nidulantes</taxon>
    </lineage>
</organism>
<evidence type="ECO:0000313" key="1">
    <source>
        <dbReference type="EMBL" id="OJJ52902.1"/>
    </source>
</evidence>
<dbReference type="EMBL" id="KV878599">
    <property type="protein sequence ID" value="OJJ52902.1"/>
    <property type="molecule type" value="Genomic_DNA"/>
</dbReference>
<keyword evidence="2" id="KW-1185">Reference proteome</keyword>
<dbReference type="VEuPathDB" id="FungiDB:ASPSYDRAFT_95264"/>
<protein>
    <submittedName>
        <fullName evidence="1">Uncharacterized protein</fullName>
    </submittedName>
</protein>
<accession>A0A1L9T0A8</accession>
<dbReference type="RefSeq" id="XP_040696708.1">
    <property type="nucleotide sequence ID" value="XM_040853097.1"/>
</dbReference>
<sequence length="73" mass="7688">MPTSHQPLAVLNGIQATKTIMCAIVSAEHLKVVFSSGSSAIGSSTVIYDSYPNDHSPCYTTGNGRTFTIHGDC</sequence>
<dbReference type="AlphaFoldDB" id="A0A1L9T0A8"/>
<evidence type="ECO:0000313" key="2">
    <source>
        <dbReference type="Proteomes" id="UP000184356"/>
    </source>
</evidence>
<proteinExistence type="predicted"/>